<evidence type="ECO:0000256" key="4">
    <source>
        <dbReference type="ARBA" id="ARBA00022692"/>
    </source>
</evidence>
<dbReference type="PRINTS" id="PR00465">
    <property type="entry name" value="EP450IV"/>
</dbReference>
<dbReference type="PROSITE" id="PS00086">
    <property type="entry name" value="CYTOCHROME_P450"/>
    <property type="match status" value="2"/>
</dbReference>
<comment type="caution">
    <text evidence="8">The sequence shown here is derived from an EMBL/GenBank/DDBJ whole genome shotgun (WGS) entry which is preliminary data.</text>
</comment>
<dbReference type="InterPro" id="IPR002403">
    <property type="entry name" value="Cyt_P450_E_grp-IV"/>
</dbReference>
<keyword evidence="4" id="KW-0812">Transmembrane</keyword>
<name>A0ABQ7YR09_BRANA</name>
<evidence type="ECO:0000256" key="1">
    <source>
        <dbReference type="ARBA" id="ARBA00004167"/>
    </source>
</evidence>
<feature type="non-terminal residue" evidence="8">
    <location>
        <position position="1"/>
    </location>
</feature>
<dbReference type="PANTHER" id="PTHR24286:SF230">
    <property type="entry name" value="CYTOCHROME P450, FAMILY 702, SUBFAMILY A, POLYPEPTIDE 5-RELATED"/>
    <property type="match status" value="1"/>
</dbReference>
<comment type="subcellular location">
    <subcellularLocation>
        <location evidence="1">Membrane</location>
        <topology evidence="1">Single-pass membrane protein</topology>
    </subcellularLocation>
</comment>
<keyword evidence="3" id="KW-0349">Heme</keyword>
<accession>A0ABQ7YR09</accession>
<dbReference type="SUPFAM" id="SSF48264">
    <property type="entry name" value="Cytochrome P450"/>
    <property type="match status" value="2"/>
</dbReference>
<dbReference type="EMBL" id="JAGKQM010000017">
    <property type="protein sequence ID" value="KAH0870647.1"/>
    <property type="molecule type" value="Genomic_DNA"/>
</dbReference>
<evidence type="ECO:0000256" key="5">
    <source>
        <dbReference type="ARBA" id="ARBA00022723"/>
    </source>
</evidence>
<dbReference type="PRINTS" id="PR00385">
    <property type="entry name" value="P450"/>
</dbReference>
<dbReference type="InterPro" id="IPR001128">
    <property type="entry name" value="Cyt_P450"/>
</dbReference>
<keyword evidence="5" id="KW-0479">Metal-binding</keyword>
<gene>
    <name evidence="8" type="ORF">HID58_077669</name>
</gene>
<dbReference type="Gene3D" id="1.10.630.10">
    <property type="entry name" value="Cytochrome P450"/>
    <property type="match status" value="2"/>
</dbReference>
<evidence type="ECO:0000256" key="7">
    <source>
        <dbReference type="ARBA" id="ARBA00023004"/>
    </source>
</evidence>
<evidence type="ECO:0000313" key="9">
    <source>
        <dbReference type="Proteomes" id="UP000824890"/>
    </source>
</evidence>
<dbReference type="PANTHER" id="PTHR24286">
    <property type="entry name" value="CYTOCHROME P450 26"/>
    <property type="match status" value="1"/>
</dbReference>
<comment type="similarity">
    <text evidence="2">Belongs to the cytochrome P450 family.</text>
</comment>
<dbReference type="Proteomes" id="UP000824890">
    <property type="component" value="Unassembled WGS sequence"/>
</dbReference>
<evidence type="ECO:0000256" key="2">
    <source>
        <dbReference type="ARBA" id="ARBA00010617"/>
    </source>
</evidence>
<dbReference type="Pfam" id="PF00067">
    <property type="entry name" value="p450"/>
    <property type="match status" value="2"/>
</dbReference>
<dbReference type="InterPro" id="IPR036396">
    <property type="entry name" value="Cyt_P450_sf"/>
</dbReference>
<evidence type="ECO:0008006" key="10">
    <source>
        <dbReference type="Google" id="ProtNLM"/>
    </source>
</evidence>
<dbReference type="InterPro" id="IPR017972">
    <property type="entry name" value="Cyt_P450_CS"/>
</dbReference>
<keyword evidence="6" id="KW-1133">Transmembrane helix</keyword>
<keyword evidence="9" id="KW-1185">Reference proteome</keyword>
<reference evidence="8 9" key="1">
    <citation type="submission" date="2021-05" db="EMBL/GenBank/DDBJ databases">
        <title>Genome Assembly of Synthetic Allotetraploid Brassica napus Reveals Homoeologous Exchanges between Subgenomes.</title>
        <authorList>
            <person name="Davis J.T."/>
        </authorList>
    </citation>
    <scope>NUCLEOTIDE SEQUENCE [LARGE SCALE GENOMIC DNA]</scope>
    <source>
        <strain evidence="9">cv. Da-Ae</strain>
        <tissue evidence="8">Seedling</tissue>
    </source>
</reference>
<proteinExistence type="inferred from homology"/>
<evidence type="ECO:0000256" key="6">
    <source>
        <dbReference type="ARBA" id="ARBA00022989"/>
    </source>
</evidence>
<protein>
    <recommendedName>
        <fullName evidence="10">Cytochrome P450</fullName>
    </recommendedName>
</protein>
<dbReference type="CDD" id="cd11043">
    <property type="entry name" value="CYP90-like"/>
    <property type="match status" value="1"/>
</dbReference>
<evidence type="ECO:0000256" key="3">
    <source>
        <dbReference type="ARBA" id="ARBA00022617"/>
    </source>
</evidence>
<sequence length="866" mass="99134">TSSRIHGVPIIEETFGFMTPYDFSSVVSPYLKKRISSTQLGATESLRRLFGENSDFLQRKEIDKYVRNLTSRFVGPENLKTNLIQDMYVLSRNYFEMDDKAISSSFDIKEAATKMVVDLIVKKVIGEMEYEAIRELGLCWTAFRTNWFSFSYSVPGTTVYRFVKARSKVTKLLKSVIQKKNASKEGLGDFLDILFDEMKKDGAALDIDRAVNLIFTFFILSQETTHGILAATVKLVADHPDVMEELKREHDAVIENQGDNQAGLTWEEYTSMTFTHMVIKETLRFTSAQPTVHRIPTEDARVGVHFDEEKYEDPLKFNPWRWKGKDLHGTLSKDYIPFGAGATLCVGSEFAKCIIAVFLHHLSRFRWSLDPKTRVLRRYMLMFPAGCKVEIAKELITLVVVKLCHWIYKWRNPTSNGKLPPGSMGFPIIGETLEFMKPHDAFQLATFLTKKILRYGPVFRTSLFGARVIISTDIGLNMEIAKTNHAPGAPKSLARFFGENNLFVKSKESHKHVRNLTSQFLGSQGLRLRMIQDIDSLARTHMELGAKNGGLDIKETSSKILIECLAKKVMGDMEPHAAKELTQCWRGFPRGWFRFSWSIPGNGVYRMLKACARNQMMNLLKETVLKKRASGEELGEFFKIIFGETEGGSEKMSIENAIEYIFTFFVIANETTPGVLAATVKLINDNPKVKQELQREHKRIFQDKTEKDEADLTWEDYKSMTFTQMVINESLRITSTVPTMLRIVEHETHVGDYTIPAGWIFMGFPSVHFNPEKYEDPLAFNPWRWEGKDLSVILSRTYMPFGAGSRLCLGAEFAKMQMAIFIHHLCRYTWSMKTETKVLRRFILMFPRGSDVQISEDTEVDNSSVY</sequence>
<organism evidence="8 9">
    <name type="scientific">Brassica napus</name>
    <name type="common">Rape</name>
    <dbReference type="NCBI Taxonomy" id="3708"/>
    <lineage>
        <taxon>Eukaryota</taxon>
        <taxon>Viridiplantae</taxon>
        <taxon>Streptophyta</taxon>
        <taxon>Embryophyta</taxon>
        <taxon>Tracheophyta</taxon>
        <taxon>Spermatophyta</taxon>
        <taxon>Magnoliopsida</taxon>
        <taxon>eudicotyledons</taxon>
        <taxon>Gunneridae</taxon>
        <taxon>Pentapetalae</taxon>
        <taxon>rosids</taxon>
        <taxon>malvids</taxon>
        <taxon>Brassicales</taxon>
        <taxon>Brassicaceae</taxon>
        <taxon>Brassiceae</taxon>
        <taxon>Brassica</taxon>
    </lineage>
</organism>
<keyword evidence="7" id="KW-0408">Iron</keyword>
<keyword evidence="6" id="KW-0472">Membrane</keyword>
<evidence type="ECO:0000313" key="8">
    <source>
        <dbReference type="EMBL" id="KAH0870647.1"/>
    </source>
</evidence>